<sequence>MKKCMYCLEERSGLTREHIIPAGLLEMFPEQDVTFNATTDKNIWYKDNKGLVIKDVCPRCNNDILGALDGYGVGLIREYFANRYKDDARLNVQYDYHLLQRWLLKIIYNTLRSSNVKSDWFNEVLQYILYNNQDNLPPVSIFGGIHVDMTAFGEEKALLLSPISSYKPLYVYLQPKILQNGVAFLMRRKIPFDKDILKVRRTECMFTIRFGSAMFLVVLWNKDIFPYKIEEFNNFFEKHYPYKLLTADRTEVVLQRVTDSINCFQPGIIQSNKAMQEADEDIRQVLGGRTVFETQAEWDKNWSDEKQREGRLLIDKLTFPNNKSIEREYNEYFSAKKENNL</sequence>
<gene>
    <name evidence="1" type="ORF">ACFQ3W_06580</name>
</gene>
<proteinExistence type="predicted"/>
<evidence type="ECO:0000313" key="2">
    <source>
        <dbReference type="Proteomes" id="UP001597262"/>
    </source>
</evidence>
<accession>A0ABW3RUK9</accession>
<protein>
    <recommendedName>
        <fullName evidence="3">HNH endonuclease</fullName>
    </recommendedName>
</protein>
<dbReference type="Proteomes" id="UP001597262">
    <property type="component" value="Unassembled WGS sequence"/>
</dbReference>
<name>A0ABW3RUK9_9BACL</name>
<dbReference type="RefSeq" id="WP_379317847.1">
    <property type="nucleotide sequence ID" value="NZ_JBHTLM010000003.1"/>
</dbReference>
<comment type="caution">
    <text evidence="1">The sequence shown here is derived from an EMBL/GenBank/DDBJ whole genome shotgun (WGS) entry which is preliminary data.</text>
</comment>
<reference evidence="2" key="1">
    <citation type="journal article" date="2019" name="Int. J. Syst. Evol. Microbiol.">
        <title>The Global Catalogue of Microorganisms (GCM) 10K type strain sequencing project: providing services to taxonomists for standard genome sequencing and annotation.</title>
        <authorList>
            <consortium name="The Broad Institute Genomics Platform"/>
            <consortium name="The Broad Institute Genome Sequencing Center for Infectious Disease"/>
            <person name="Wu L."/>
            <person name="Ma J."/>
        </authorList>
    </citation>
    <scope>NUCLEOTIDE SEQUENCE [LARGE SCALE GENOMIC DNA]</scope>
    <source>
        <strain evidence="2">CCUG 59189</strain>
    </source>
</reference>
<keyword evidence="2" id="KW-1185">Reference proteome</keyword>
<evidence type="ECO:0000313" key="1">
    <source>
        <dbReference type="EMBL" id="MFD1175973.1"/>
    </source>
</evidence>
<dbReference type="EMBL" id="JBHTLM010000003">
    <property type="protein sequence ID" value="MFD1175973.1"/>
    <property type="molecule type" value="Genomic_DNA"/>
</dbReference>
<organism evidence="1 2">
    <name type="scientific">Paenibacillus puldeungensis</name>
    <dbReference type="NCBI Taxonomy" id="696536"/>
    <lineage>
        <taxon>Bacteria</taxon>
        <taxon>Bacillati</taxon>
        <taxon>Bacillota</taxon>
        <taxon>Bacilli</taxon>
        <taxon>Bacillales</taxon>
        <taxon>Paenibacillaceae</taxon>
        <taxon>Paenibacillus</taxon>
    </lineage>
</organism>
<evidence type="ECO:0008006" key="3">
    <source>
        <dbReference type="Google" id="ProtNLM"/>
    </source>
</evidence>